<dbReference type="EMBL" id="VZZK01000036">
    <property type="protein sequence ID" value="KAB1074593.1"/>
    <property type="molecule type" value="Genomic_DNA"/>
</dbReference>
<keyword evidence="3" id="KW-1185">Reference proteome</keyword>
<proteinExistence type="predicted"/>
<gene>
    <name evidence="2" type="ORF">F6X53_25755</name>
</gene>
<evidence type="ECO:0000313" key="3">
    <source>
        <dbReference type="Proteomes" id="UP000474159"/>
    </source>
</evidence>
<comment type="caution">
    <text evidence="2">The sequence shown here is derived from an EMBL/GenBank/DDBJ whole genome shotgun (WGS) entry which is preliminary data.</text>
</comment>
<dbReference type="RefSeq" id="WP_151003712.1">
    <property type="nucleotide sequence ID" value="NZ_BPQY01000118.1"/>
</dbReference>
<organism evidence="2 3">
    <name type="scientific">Methylobacterium soli</name>
    <dbReference type="NCBI Taxonomy" id="553447"/>
    <lineage>
        <taxon>Bacteria</taxon>
        <taxon>Pseudomonadati</taxon>
        <taxon>Pseudomonadota</taxon>
        <taxon>Alphaproteobacteria</taxon>
        <taxon>Hyphomicrobiales</taxon>
        <taxon>Methylobacteriaceae</taxon>
        <taxon>Methylobacterium</taxon>
    </lineage>
</organism>
<dbReference type="OrthoDB" id="8094360at2"/>
<dbReference type="AlphaFoldDB" id="A0A6L3SV09"/>
<accession>A0A6L3SV09</accession>
<evidence type="ECO:0000313" key="2">
    <source>
        <dbReference type="EMBL" id="KAB1074593.1"/>
    </source>
</evidence>
<name>A0A6L3SV09_9HYPH</name>
<reference evidence="2 3" key="1">
    <citation type="submission" date="2019-09" db="EMBL/GenBank/DDBJ databases">
        <title>YIM 48816 draft genome.</title>
        <authorList>
            <person name="Jiang L."/>
        </authorList>
    </citation>
    <scope>NUCLEOTIDE SEQUENCE [LARGE SCALE GENOMIC DNA]</scope>
    <source>
        <strain evidence="2 3">YIM 48816</strain>
    </source>
</reference>
<dbReference type="Pfam" id="PF21834">
    <property type="entry name" value="DUF6894"/>
    <property type="match status" value="1"/>
</dbReference>
<dbReference type="InterPro" id="IPR054189">
    <property type="entry name" value="DUF6894"/>
</dbReference>
<feature type="domain" description="DUF6894" evidence="1">
    <location>
        <begin position="3"/>
        <end position="70"/>
    </location>
</feature>
<evidence type="ECO:0000259" key="1">
    <source>
        <dbReference type="Pfam" id="PF21834"/>
    </source>
</evidence>
<sequence>MPRYFIDYDDGGLRLADEEGQEFDGLQAARDAAIAALPDVGREAPPKDGRRHFLAYVRDTNGQVLCTVSLNLDAECHPEPQTGKAG</sequence>
<protein>
    <recommendedName>
        <fullName evidence="1">DUF6894 domain-containing protein</fullName>
    </recommendedName>
</protein>
<dbReference type="Proteomes" id="UP000474159">
    <property type="component" value="Unassembled WGS sequence"/>
</dbReference>